<dbReference type="SUPFAM" id="SSF46689">
    <property type="entry name" value="Homeodomain-like"/>
    <property type="match status" value="1"/>
</dbReference>
<feature type="domain" description="HTH araC/xylS-type" evidence="5">
    <location>
        <begin position="245"/>
        <end position="346"/>
    </location>
</feature>
<keyword evidence="3" id="KW-0804">Transcription</keyword>
<dbReference type="Pfam" id="PF12833">
    <property type="entry name" value="HTH_18"/>
    <property type="match status" value="1"/>
</dbReference>
<dbReference type="Proteomes" id="UP000198379">
    <property type="component" value="Unassembled WGS sequence"/>
</dbReference>
<dbReference type="PROSITE" id="PS00041">
    <property type="entry name" value="HTH_ARAC_FAMILY_1"/>
    <property type="match status" value="1"/>
</dbReference>
<sequence>MEVNADILKHIELLVGSIGVSISLLFGIFLLVTRAERHKANFFLSIYLLAFSLRIGKSMFYNYFPIDPVIRNVFLAVLLAIGPSLWLYVSLRKHPQQQLSGKKYLWHYLPMLLFMALCWIIPNDRGTLARFIHYGLIGHIIAYSGYTLYELLKDGKKGTSHRERKIDSWLRFFVNTTLIVVILYFFIMQNIIPYYMGMAFLFSAVIIAFCIWWLQNPFLFKIEAQKYVQSTLEQGEIAQLSATLKQLMTTENLYLDPDLTLVKLSKKMGISSKRLSQVINQSENINYSKFITNYRVAEAKKRLVADEYRNLKISAIAYDSGFNSLSSFNAAFKSITSTTAVQYRNASKQK</sequence>
<dbReference type="AlphaFoldDB" id="A0A238YF24"/>
<feature type="transmembrane region" description="Helical" evidence="4">
    <location>
        <begin position="44"/>
        <end position="64"/>
    </location>
</feature>
<feature type="transmembrane region" description="Helical" evidence="4">
    <location>
        <begin position="103"/>
        <end position="122"/>
    </location>
</feature>
<feature type="transmembrane region" description="Helical" evidence="4">
    <location>
        <begin position="13"/>
        <end position="32"/>
    </location>
</feature>
<evidence type="ECO:0000256" key="1">
    <source>
        <dbReference type="ARBA" id="ARBA00023015"/>
    </source>
</evidence>
<dbReference type="PANTHER" id="PTHR43280:SF29">
    <property type="entry name" value="ARAC-FAMILY TRANSCRIPTIONAL REGULATOR"/>
    <property type="match status" value="1"/>
</dbReference>
<feature type="transmembrane region" description="Helical" evidence="4">
    <location>
        <begin position="169"/>
        <end position="188"/>
    </location>
</feature>
<dbReference type="InterPro" id="IPR018062">
    <property type="entry name" value="HTH_AraC-typ_CS"/>
</dbReference>
<evidence type="ECO:0000256" key="2">
    <source>
        <dbReference type="ARBA" id="ARBA00023125"/>
    </source>
</evidence>
<keyword evidence="2 6" id="KW-0238">DNA-binding</keyword>
<accession>A0A238YF24</accession>
<protein>
    <submittedName>
        <fullName evidence="6">AraC-type DNA-binding protein</fullName>
    </submittedName>
</protein>
<dbReference type="PANTHER" id="PTHR43280">
    <property type="entry name" value="ARAC-FAMILY TRANSCRIPTIONAL REGULATOR"/>
    <property type="match status" value="1"/>
</dbReference>
<keyword evidence="4" id="KW-0812">Transmembrane</keyword>
<gene>
    <name evidence="6" type="ORF">SAMN06265376_10226</name>
</gene>
<name>A0A238YF24_9FLAO</name>
<dbReference type="GO" id="GO:0043565">
    <property type="term" value="F:sequence-specific DNA binding"/>
    <property type="evidence" value="ECO:0007669"/>
    <property type="project" value="InterPro"/>
</dbReference>
<evidence type="ECO:0000313" key="6">
    <source>
        <dbReference type="EMBL" id="SNR69835.1"/>
    </source>
</evidence>
<dbReference type="EMBL" id="FZNY01000002">
    <property type="protein sequence ID" value="SNR69835.1"/>
    <property type="molecule type" value="Genomic_DNA"/>
</dbReference>
<dbReference type="SMART" id="SM00342">
    <property type="entry name" value="HTH_ARAC"/>
    <property type="match status" value="1"/>
</dbReference>
<evidence type="ECO:0000256" key="4">
    <source>
        <dbReference type="SAM" id="Phobius"/>
    </source>
</evidence>
<evidence type="ECO:0000256" key="3">
    <source>
        <dbReference type="ARBA" id="ARBA00023163"/>
    </source>
</evidence>
<feature type="transmembrane region" description="Helical" evidence="4">
    <location>
        <begin position="194"/>
        <end position="214"/>
    </location>
</feature>
<dbReference type="Gene3D" id="1.10.10.60">
    <property type="entry name" value="Homeodomain-like"/>
    <property type="match status" value="2"/>
</dbReference>
<feature type="transmembrane region" description="Helical" evidence="4">
    <location>
        <begin position="70"/>
        <end position="91"/>
    </location>
</feature>
<keyword evidence="7" id="KW-1185">Reference proteome</keyword>
<keyword evidence="1" id="KW-0805">Transcription regulation</keyword>
<dbReference type="InterPro" id="IPR018060">
    <property type="entry name" value="HTH_AraC"/>
</dbReference>
<dbReference type="InterPro" id="IPR009057">
    <property type="entry name" value="Homeodomain-like_sf"/>
</dbReference>
<dbReference type="GO" id="GO:0003700">
    <property type="term" value="F:DNA-binding transcription factor activity"/>
    <property type="evidence" value="ECO:0007669"/>
    <property type="project" value="InterPro"/>
</dbReference>
<keyword evidence="4" id="KW-1133">Transmembrane helix</keyword>
<reference evidence="6 7" key="1">
    <citation type="submission" date="2017-06" db="EMBL/GenBank/DDBJ databases">
        <authorList>
            <person name="Kim H.J."/>
            <person name="Triplett B.A."/>
        </authorList>
    </citation>
    <scope>NUCLEOTIDE SEQUENCE [LARGE SCALE GENOMIC DNA]</scope>
    <source>
        <strain evidence="6 7">DSM 25597</strain>
    </source>
</reference>
<keyword evidence="4" id="KW-0472">Membrane</keyword>
<dbReference type="RefSeq" id="WP_089370816.1">
    <property type="nucleotide sequence ID" value="NZ_BMEP01000001.1"/>
</dbReference>
<evidence type="ECO:0000313" key="7">
    <source>
        <dbReference type="Proteomes" id="UP000198379"/>
    </source>
</evidence>
<dbReference type="OrthoDB" id="6283866at2"/>
<feature type="transmembrane region" description="Helical" evidence="4">
    <location>
        <begin position="128"/>
        <end position="149"/>
    </location>
</feature>
<evidence type="ECO:0000259" key="5">
    <source>
        <dbReference type="PROSITE" id="PS01124"/>
    </source>
</evidence>
<proteinExistence type="predicted"/>
<organism evidence="6 7">
    <name type="scientific">Dokdonia pacifica</name>
    <dbReference type="NCBI Taxonomy" id="1627892"/>
    <lineage>
        <taxon>Bacteria</taxon>
        <taxon>Pseudomonadati</taxon>
        <taxon>Bacteroidota</taxon>
        <taxon>Flavobacteriia</taxon>
        <taxon>Flavobacteriales</taxon>
        <taxon>Flavobacteriaceae</taxon>
        <taxon>Dokdonia</taxon>
    </lineage>
</organism>
<dbReference type="PROSITE" id="PS01124">
    <property type="entry name" value="HTH_ARAC_FAMILY_2"/>
    <property type="match status" value="1"/>
</dbReference>